<dbReference type="Pfam" id="PF00014">
    <property type="entry name" value="Kunitz_BPTI"/>
    <property type="match status" value="4"/>
</dbReference>
<dbReference type="EMBL" id="KN771736">
    <property type="protein sequence ID" value="KIH45645.1"/>
    <property type="molecule type" value="Genomic_DNA"/>
</dbReference>
<dbReference type="OrthoDB" id="4473401at2759"/>
<name>A0A0C2FAP2_9BILA</name>
<protein>
    <submittedName>
        <fullName evidence="5">Kunitz/Bovine pancreatic trypsin inhibitor domain protein</fullName>
    </submittedName>
</protein>
<dbReference type="InterPro" id="IPR020901">
    <property type="entry name" value="Prtase_inh_Kunz-CS"/>
</dbReference>
<dbReference type="GO" id="GO:0005615">
    <property type="term" value="C:extracellular space"/>
    <property type="evidence" value="ECO:0007669"/>
    <property type="project" value="TreeGrafter"/>
</dbReference>
<keyword evidence="6" id="KW-1185">Reference proteome</keyword>
<gene>
    <name evidence="5" type="ORF">ANCDUO_24314</name>
</gene>
<evidence type="ECO:0000313" key="6">
    <source>
        <dbReference type="Proteomes" id="UP000054047"/>
    </source>
</evidence>
<dbReference type="PANTHER" id="PTHR10083">
    <property type="entry name" value="KUNITZ-TYPE PROTEASE INHIBITOR-RELATED"/>
    <property type="match status" value="1"/>
</dbReference>
<evidence type="ECO:0000256" key="3">
    <source>
        <dbReference type="ARBA" id="ARBA00023157"/>
    </source>
</evidence>
<feature type="domain" description="BPTI/Kunitz inhibitor" evidence="4">
    <location>
        <begin position="175"/>
        <end position="225"/>
    </location>
</feature>
<evidence type="ECO:0000313" key="5">
    <source>
        <dbReference type="EMBL" id="KIH45645.1"/>
    </source>
</evidence>
<evidence type="ECO:0000256" key="1">
    <source>
        <dbReference type="ARBA" id="ARBA00022690"/>
    </source>
</evidence>
<evidence type="ECO:0000259" key="4">
    <source>
        <dbReference type="PROSITE" id="PS50279"/>
    </source>
</evidence>
<keyword evidence="3" id="KW-1015">Disulfide bond</keyword>
<dbReference type="InterPro" id="IPR036880">
    <property type="entry name" value="Kunitz_BPTI_sf"/>
</dbReference>
<feature type="domain" description="BPTI/Kunitz inhibitor" evidence="4">
    <location>
        <begin position="70"/>
        <end position="162"/>
    </location>
</feature>
<dbReference type="InterPro" id="IPR050098">
    <property type="entry name" value="TFPI/VKTCI-like"/>
</dbReference>
<dbReference type="PRINTS" id="PR00759">
    <property type="entry name" value="BASICPTASE"/>
</dbReference>
<dbReference type="Gene3D" id="4.10.410.10">
    <property type="entry name" value="Pancreatic trypsin inhibitor Kunitz domain"/>
    <property type="match status" value="4"/>
</dbReference>
<keyword evidence="2" id="KW-0722">Serine protease inhibitor</keyword>
<dbReference type="InterPro" id="IPR002223">
    <property type="entry name" value="Kunitz_BPTI"/>
</dbReference>
<dbReference type="PANTHER" id="PTHR10083:SF374">
    <property type="entry name" value="BPTI_KUNITZ INHIBITOR DOMAIN-CONTAINING PROTEIN"/>
    <property type="match status" value="1"/>
</dbReference>
<keyword evidence="1" id="KW-0646">Protease inhibitor</keyword>
<dbReference type="FunFam" id="4.10.410.10:FF:000020">
    <property type="entry name" value="Collagen, type VI, alpha 3"/>
    <property type="match status" value="1"/>
</dbReference>
<dbReference type="SUPFAM" id="SSF57362">
    <property type="entry name" value="BPTI-like"/>
    <property type="match status" value="4"/>
</dbReference>
<dbReference type="Proteomes" id="UP000054047">
    <property type="component" value="Unassembled WGS sequence"/>
</dbReference>
<dbReference type="CDD" id="cd00109">
    <property type="entry name" value="Kunitz-type"/>
    <property type="match status" value="3"/>
</dbReference>
<feature type="domain" description="BPTI/Kunitz inhibitor" evidence="4">
    <location>
        <begin position="248"/>
        <end position="304"/>
    </location>
</feature>
<sequence>MKRYAKYFIIKGTYFHCLLRRYGYDTSSKKCKPFIYGGCGGNENNFETMAECRETCKDNSSEEESVPDACLLPPQVGPCKGKEDRRKSEWINAGYFTWKIGKMKCRWIWEIVRLVVNFRKSSIERFSFYFDQKTGKCMKFAYGGCGGNGNNFMSEAKCLGACSKASEPEPDEDSCSQPIEVGPCKGMVKRFAYDNNKKKCVKFYYGGCKGNKNNFESMEDCTWTCEQRLPRPQPEQGRSTDDNTPAQCPLKLDLAKQKYNDQSKTICYRFAYDNKKEKCVEFYYGGCKGNQNNFDTMEDCTLACEQRLPKPETKRGRLTVCAE</sequence>
<accession>A0A0C2FAP2</accession>
<dbReference type="AlphaFoldDB" id="A0A0C2FAP2"/>
<reference evidence="5 6" key="1">
    <citation type="submission" date="2013-12" db="EMBL/GenBank/DDBJ databases">
        <title>Draft genome of the parsitic nematode Ancylostoma duodenale.</title>
        <authorList>
            <person name="Mitreva M."/>
        </authorList>
    </citation>
    <scope>NUCLEOTIDE SEQUENCE [LARGE SCALE GENOMIC DNA]</scope>
    <source>
        <strain evidence="5 6">Zhejiang</strain>
    </source>
</reference>
<dbReference type="SMART" id="SM00131">
    <property type="entry name" value="KU"/>
    <property type="match status" value="4"/>
</dbReference>
<dbReference type="GO" id="GO:0004867">
    <property type="term" value="F:serine-type endopeptidase inhibitor activity"/>
    <property type="evidence" value="ECO:0007669"/>
    <property type="project" value="UniProtKB-KW"/>
</dbReference>
<proteinExistence type="predicted"/>
<feature type="domain" description="BPTI/Kunitz inhibitor" evidence="4">
    <location>
        <begin position="21"/>
        <end position="56"/>
    </location>
</feature>
<dbReference type="PROSITE" id="PS50279">
    <property type="entry name" value="BPTI_KUNITZ_2"/>
    <property type="match status" value="4"/>
</dbReference>
<dbReference type="PROSITE" id="PS00280">
    <property type="entry name" value="BPTI_KUNITZ_1"/>
    <property type="match status" value="4"/>
</dbReference>
<evidence type="ECO:0000256" key="2">
    <source>
        <dbReference type="ARBA" id="ARBA00022900"/>
    </source>
</evidence>
<organism evidence="5 6">
    <name type="scientific">Ancylostoma duodenale</name>
    <dbReference type="NCBI Taxonomy" id="51022"/>
    <lineage>
        <taxon>Eukaryota</taxon>
        <taxon>Metazoa</taxon>
        <taxon>Ecdysozoa</taxon>
        <taxon>Nematoda</taxon>
        <taxon>Chromadorea</taxon>
        <taxon>Rhabditida</taxon>
        <taxon>Rhabditina</taxon>
        <taxon>Rhabditomorpha</taxon>
        <taxon>Strongyloidea</taxon>
        <taxon>Ancylostomatidae</taxon>
        <taxon>Ancylostomatinae</taxon>
        <taxon>Ancylostoma</taxon>
    </lineage>
</organism>